<reference evidence="10 11" key="1">
    <citation type="submission" date="2018-12" db="EMBL/GenBank/DDBJ databases">
        <authorList>
            <consortium name="Pathogen Informatics"/>
        </authorList>
    </citation>
    <scope>NUCLEOTIDE SEQUENCE [LARGE SCALE GENOMIC DNA]</scope>
    <source>
        <strain evidence="10 11">NCTC13652</strain>
    </source>
</reference>
<dbReference type="PANTHER" id="PTHR21152">
    <property type="entry name" value="AMINOTRANSFERASE CLASS V"/>
    <property type="match status" value="1"/>
</dbReference>
<evidence type="ECO:0000256" key="6">
    <source>
        <dbReference type="PIRSR" id="PIRSR000524-1"/>
    </source>
</evidence>
<dbReference type="Gene3D" id="3.40.640.10">
    <property type="entry name" value="Type I PLP-dependent aspartate aminotransferase-like (Major domain)"/>
    <property type="match status" value="1"/>
</dbReference>
<keyword evidence="4 10" id="KW-0808">Transferase</keyword>
<dbReference type="GO" id="GO:0004760">
    <property type="term" value="F:L-serine-pyruvate transaminase activity"/>
    <property type="evidence" value="ECO:0007669"/>
    <property type="project" value="TreeGrafter"/>
</dbReference>
<evidence type="ECO:0000256" key="7">
    <source>
        <dbReference type="PIRSR" id="PIRSR000524-50"/>
    </source>
</evidence>
<dbReference type="InterPro" id="IPR024169">
    <property type="entry name" value="SP_NH2Trfase/AEP_transaminase"/>
</dbReference>
<organism evidence="10 11">
    <name type="scientific">Acidipropionibacterium jensenii</name>
    <dbReference type="NCBI Taxonomy" id="1749"/>
    <lineage>
        <taxon>Bacteria</taxon>
        <taxon>Bacillati</taxon>
        <taxon>Actinomycetota</taxon>
        <taxon>Actinomycetes</taxon>
        <taxon>Propionibacteriales</taxon>
        <taxon>Propionibacteriaceae</taxon>
        <taxon>Acidipropionibacterium</taxon>
    </lineage>
</organism>
<evidence type="ECO:0000256" key="4">
    <source>
        <dbReference type="ARBA" id="ARBA00022679"/>
    </source>
</evidence>
<evidence type="ECO:0000256" key="5">
    <source>
        <dbReference type="ARBA" id="ARBA00022898"/>
    </source>
</evidence>
<dbReference type="Proteomes" id="UP000277858">
    <property type="component" value="Chromosome"/>
</dbReference>
<accession>A0A3S4W853</accession>
<feature type="modified residue" description="N6-(pyridoxal phosphate)lysine" evidence="7">
    <location>
        <position position="226"/>
    </location>
</feature>
<proteinExistence type="inferred from homology"/>
<dbReference type="RefSeq" id="WP_169338800.1">
    <property type="nucleotide sequence ID" value="NZ_LR134473.1"/>
</dbReference>
<comment type="similarity">
    <text evidence="2">Belongs to the class-V pyridoxal-phosphate-dependent aminotransferase family.</text>
</comment>
<dbReference type="Pfam" id="PF00266">
    <property type="entry name" value="Aminotran_5"/>
    <property type="match status" value="1"/>
</dbReference>
<feature type="domain" description="Aminotransferase class V" evidence="9">
    <location>
        <begin position="70"/>
        <end position="368"/>
    </location>
</feature>
<name>A0A3S4W853_9ACTN</name>
<dbReference type="InterPro" id="IPR015424">
    <property type="entry name" value="PyrdxlP-dep_Trfase"/>
</dbReference>
<evidence type="ECO:0000313" key="10">
    <source>
        <dbReference type="EMBL" id="VEI03039.1"/>
    </source>
</evidence>
<dbReference type="SUPFAM" id="SSF53383">
    <property type="entry name" value="PLP-dependent transferases"/>
    <property type="match status" value="1"/>
</dbReference>
<dbReference type="InterPro" id="IPR015421">
    <property type="entry name" value="PyrdxlP-dep_Trfase_major"/>
</dbReference>
<protein>
    <submittedName>
        <fullName evidence="10">Purine catabolism protein PucG</fullName>
        <ecNumber evidence="10">2.-.-.-</ecNumber>
    </submittedName>
</protein>
<feature type="binding site" evidence="6">
    <location>
        <position position="387"/>
    </location>
    <ligand>
        <name>substrate</name>
    </ligand>
</feature>
<sequence length="441" mass="47107">MSTTTTDTTTSTTTTDTTATGTAPAHTTAAGLDQLNPPTRLLMGPGPINADPRVTRAIASALTGQFDPWMTDTMNETMALYRSVFNTTNEQTFLVDGTSRAAIEAALVSLVAPGQKVLIAVMGRFGLLLKEICERVGATVITIERPWGTVFTASEIEEALRIHRPVLFATVQGDTATTMNQPLEGLGQLCHRYGALCYVDVTASIAGNTLLVDDWELDVVSAGLQKCLGGPSGSAPITISERAREVIEGRRHLEAGITDGSAGVGERIRSNYLDLAMLMDYWGPMRLNHHTESGPMLYAARECARLIDAEGIAQTVERHRLNGAAMAAGLQGLGLELFGDQHYRMNNVIGVKIPDGVPGDDLRAALLTDFAVEIGTSFGPLTGVVWRVGVMGYNARRDAVLTTLAALEAELHRFGHATTGSGVEAAMAYYDQSKTNEEQPA</sequence>
<feature type="region of interest" description="Disordered" evidence="8">
    <location>
        <begin position="1"/>
        <end position="36"/>
    </location>
</feature>
<evidence type="ECO:0000256" key="8">
    <source>
        <dbReference type="SAM" id="MobiDB-lite"/>
    </source>
</evidence>
<dbReference type="EMBL" id="LR134473">
    <property type="protein sequence ID" value="VEI03039.1"/>
    <property type="molecule type" value="Genomic_DNA"/>
</dbReference>
<keyword evidence="3" id="KW-0032">Aminotransferase</keyword>
<evidence type="ECO:0000256" key="3">
    <source>
        <dbReference type="ARBA" id="ARBA00022576"/>
    </source>
</evidence>
<keyword evidence="5 7" id="KW-0663">Pyridoxal phosphate</keyword>
<dbReference type="InterPro" id="IPR015422">
    <property type="entry name" value="PyrdxlP-dep_Trfase_small"/>
</dbReference>
<evidence type="ECO:0000259" key="9">
    <source>
        <dbReference type="Pfam" id="PF00266"/>
    </source>
</evidence>
<gene>
    <name evidence="10" type="primary">pucG</name>
    <name evidence="10" type="ORF">NCTC13652_01237</name>
</gene>
<feature type="compositionally biased region" description="Low complexity" evidence="8">
    <location>
        <begin position="1"/>
        <end position="30"/>
    </location>
</feature>
<dbReference type="FunFam" id="3.40.640.10:FF:000027">
    <property type="entry name" value="Serine--pyruvate aminotransferase, mitochondrial"/>
    <property type="match status" value="1"/>
</dbReference>
<dbReference type="AlphaFoldDB" id="A0A3S4W853"/>
<evidence type="ECO:0000313" key="11">
    <source>
        <dbReference type="Proteomes" id="UP000277858"/>
    </source>
</evidence>
<dbReference type="Gene3D" id="3.90.1150.10">
    <property type="entry name" value="Aspartate Aminotransferase, domain 1"/>
    <property type="match status" value="1"/>
</dbReference>
<dbReference type="GO" id="GO:0008453">
    <property type="term" value="F:alanine-glyoxylate transaminase activity"/>
    <property type="evidence" value="ECO:0007669"/>
    <property type="project" value="TreeGrafter"/>
</dbReference>
<dbReference type="EC" id="2.-.-.-" evidence="10"/>
<dbReference type="PIRSF" id="PIRSF000524">
    <property type="entry name" value="SPT"/>
    <property type="match status" value="1"/>
</dbReference>
<comment type="cofactor">
    <cofactor evidence="1 7">
        <name>pyridoxal 5'-phosphate</name>
        <dbReference type="ChEBI" id="CHEBI:597326"/>
    </cofactor>
</comment>
<dbReference type="STRING" id="1122997.GCA_000425285_02231"/>
<dbReference type="InterPro" id="IPR000192">
    <property type="entry name" value="Aminotrans_V_dom"/>
</dbReference>
<evidence type="ECO:0000256" key="2">
    <source>
        <dbReference type="ARBA" id="ARBA00009236"/>
    </source>
</evidence>
<keyword evidence="11" id="KW-1185">Reference proteome</keyword>
<dbReference type="PANTHER" id="PTHR21152:SF40">
    <property type="entry name" value="ALANINE--GLYOXYLATE AMINOTRANSFERASE"/>
    <property type="match status" value="1"/>
</dbReference>
<evidence type="ECO:0000256" key="1">
    <source>
        <dbReference type="ARBA" id="ARBA00001933"/>
    </source>
</evidence>
<dbReference type="GO" id="GO:0019265">
    <property type="term" value="P:glycine biosynthetic process, by transamination of glyoxylate"/>
    <property type="evidence" value="ECO:0007669"/>
    <property type="project" value="TreeGrafter"/>
</dbReference>